<dbReference type="EMBL" id="MU154733">
    <property type="protein sequence ID" value="KAF9488079.1"/>
    <property type="molecule type" value="Genomic_DNA"/>
</dbReference>
<evidence type="ECO:0000313" key="1">
    <source>
        <dbReference type="EMBL" id="KAF9488079.1"/>
    </source>
</evidence>
<name>A0A9P6D8X4_PLEER</name>
<organism evidence="1 2">
    <name type="scientific">Pleurotus eryngii</name>
    <name type="common">Boletus of the steppes</name>
    <dbReference type="NCBI Taxonomy" id="5323"/>
    <lineage>
        <taxon>Eukaryota</taxon>
        <taxon>Fungi</taxon>
        <taxon>Dikarya</taxon>
        <taxon>Basidiomycota</taxon>
        <taxon>Agaricomycotina</taxon>
        <taxon>Agaricomycetes</taxon>
        <taxon>Agaricomycetidae</taxon>
        <taxon>Agaricales</taxon>
        <taxon>Pleurotineae</taxon>
        <taxon>Pleurotaceae</taxon>
        <taxon>Pleurotus</taxon>
    </lineage>
</organism>
<dbReference type="Proteomes" id="UP000807025">
    <property type="component" value="Unassembled WGS sequence"/>
</dbReference>
<proteinExistence type="predicted"/>
<gene>
    <name evidence="1" type="ORF">BDN71DRAFT_1436391</name>
</gene>
<evidence type="ECO:0000313" key="2">
    <source>
        <dbReference type="Proteomes" id="UP000807025"/>
    </source>
</evidence>
<reference evidence="1" key="1">
    <citation type="submission" date="2020-11" db="EMBL/GenBank/DDBJ databases">
        <authorList>
            <consortium name="DOE Joint Genome Institute"/>
            <person name="Ahrendt S."/>
            <person name="Riley R."/>
            <person name="Andreopoulos W."/>
            <person name="Labutti K."/>
            <person name="Pangilinan J."/>
            <person name="Ruiz-Duenas F.J."/>
            <person name="Barrasa J.M."/>
            <person name="Sanchez-Garcia M."/>
            <person name="Camarero S."/>
            <person name="Miyauchi S."/>
            <person name="Serrano A."/>
            <person name="Linde D."/>
            <person name="Babiker R."/>
            <person name="Drula E."/>
            <person name="Ayuso-Fernandez I."/>
            <person name="Pacheco R."/>
            <person name="Padilla G."/>
            <person name="Ferreira P."/>
            <person name="Barriuso J."/>
            <person name="Kellner H."/>
            <person name="Castanera R."/>
            <person name="Alfaro M."/>
            <person name="Ramirez L."/>
            <person name="Pisabarro A.G."/>
            <person name="Kuo A."/>
            <person name="Tritt A."/>
            <person name="Lipzen A."/>
            <person name="He G."/>
            <person name="Yan M."/>
            <person name="Ng V."/>
            <person name="Cullen D."/>
            <person name="Martin F."/>
            <person name="Rosso M.-N."/>
            <person name="Henrissat B."/>
            <person name="Hibbett D."/>
            <person name="Martinez A.T."/>
            <person name="Grigoriev I.V."/>
        </authorList>
    </citation>
    <scope>NUCLEOTIDE SEQUENCE</scope>
    <source>
        <strain evidence="1">ATCC 90797</strain>
    </source>
</reference>
<dbReference type="OrthoDB" id="2654423at2759"/>
<sequence>MQDEFLDANNAKLPLHLLSNVVSKFGYLHIPASAHMQANLWVADLFPSWLRLAASTKVKFYSITNGLTWCYIELLYNKYTTNYWSDAFSNAIIELEALHGSIWWCEEALLQLTGIGREFRVAEAVGKLVNEGLRCVEEITCYASIGKGEVCELYEK</sequence>
<protein>
    <submittedName>
        <fullName evidence="1">Uncharacterized protein</fullName>
    </submittedName>
</protein>
<comment type="caution">
    <text evidence="1">The sequence shown here is derived from an EMBL/GenBank/DDBJ whole genome shotgun (WGS) entry which is preliminary data.</text>
</comment>
<accession>A0A9P6D8X4</accession>
<keyword evidence="2" id="KW-1185">Reference proteome</keyword>
<dbReference type="AlphaFoldDB" id="A0A9P6D8X4"/>